<protein>
    <recommendedName>
        <fullName evidence="1">Phage-Barnase-EndoU-ColicinE5/D-RelE like nuclease 2 domain-containing protein</fullName>
    </recommendedName>
</protein>
<evidence type="ECO:0000313" key="3">
    <source>
        <dbReference type="Proteomes" id="UP000058114"/>
    </source>
</evidence>
<dbReference type="KEGG" id="asr:WL1483_1238"/>
<proteinExistence type="predicted"/>
<sequence length="152" mass="17269">MELEDLKGLGVEKRLPAIEQEPPAATQEDAVAVLVSKFGFVGNEASVMMVTPVGDIQVCRGSLPHIVEKRPHARERYVNHAIVTLQNPFEVWEVAYDDGSYRYAFIGTFEERNMMLVVATITPDKILWNFMQSEAKSMNKHRHGKLVYARHK</sequence>
<dbReference type="InterPro" id="IPR041110">
    <property type="entry name" value="PBECR2"/>
</dbReference>
<feature type="domain" description="Phage-Barnase-EndoU-ColicinE5/D-RelE like nuclease 2" evidence="1">
    <location>
        <begin position="35"/>
        <end position="148"/>
    </location>
</feature>
<dbReference type="Proteomes" id="UP000058114">
    <property type="component" value="Chromosome"/>
</dbReference>
<dbReference type="AlphaFoldDB" id="A0A0S2SG12"/>
<reference evidence="2 3" key="2">
    <citation type="journal article" date="2016" name="Genome Announc.">
        <title>Complete Genome Sequence of the Highly Virulent Aeromonas schubertii Strain WL1483, Isolated from Diseased Snakehead Fish (Channa argus) in China.</title>
        <authorList>
            <person name="Liu L."/>
            <person name="Li N."/>
            <person name="Zhang D."/>
            <person name="Fu X."/>
            <person name="Shi C."/>
            <person name="Lin Q."/>
            <person name="Hao G."/>
        </authorList>
    </citation>
    <scope>NUCLEOTIDE SEQUENCE [LARGE SCALE GENOMIC DNA]</scope>
    <source>
        <strain evidence="2 3">WL1483</strain>
    </source>
</reference>
<organism evidence="2 3">
    <name type="scientific">Aeromonas schubertii</name>
    <dbReference type="NCBI Taxonomy" id="652"/>
    <lineage>
        <taxon>Bacteria</taxon>
        <taxon>Pseudomonadati</taxon>
        <taxon>Pseudomonadota</taxon>
        <taxon>Gammaproteobacteria</taxon>
        <taxon>Aeromonadales</taxon>
        <taxon>Aeromonadaceae</taxon>
        <taxon>Aeromonas</taxon>
    </lineage>
</organism>
<dbReference type="Pfam" id="PF18810">
    <property type="entry name" value="PBECR2"/>
    <property type="match status" value="1"/>
</dbReference>
<dbReference type="EMBL" id="CP013067">
    <property type="protein sequence ID" value="ALP40657.1"/>
    <property type="molecule type" value="Genomic_DNA"/>
</dbReference>
<evidence type="ECO:0000259" key="1">
    <source>
        <dbReference type="Pfam" id="PF18810"/>
    </source>
</evidence>
<reference evidence="3" key="1">
    <citation type="submission" date="2015-10" db="EMBL/GenBank/DDBJ databases">
        <title>Complete Genome Sequence of Aeromonas schubertii strain WL1483.</title>
        <authorList>
            <person name="Liu L."/>
        </authorList>
    </citation>
    <scope>NUCLEOTIDE SEQUENCE [LARGE SCALE GENOMIC DNA]</scope>
    <source>
        <strain evidence="3">WL1483</strain>
    </source>
</reference>
<accession>A0A0S2SG12</accession>
<gene>
    <name evidence="2" type="ORF">WL1483_1238</name>
</gene>
<dbReference type="PATRIC" id="fig|652.5.peg.3802"/>
<name>A0A0S2SG12_9GAMM</name>
<evidence type="ECO:0000313" key="2">
    <source>
        <dbReference type="EMBL" id="ALP40657.1"/>
    </source>
</evidence>